<organism evidence="1 2">
    <name type="scientific">Achromobacter spanius</name>
    <dbReference type="NCBI Taxonomy" id="217203"/>
    <lineage>
        <taxon>Bacteria</taxon>
        <taxon>Pseudomonadati</taxon>
        <taxon>Pseudomonadota</taxon>
        <taxon>Betaproteobacteria</taxon>
        <taxon>Burkholderiales</taxon>
        <taxon>Alcaligenaceae</taxon>
        <taxon>Achromobacter</taxon>
    </lineage>
</organism>
<comment type="caution">
    <text evidence="1">The sequence shown here is derived from an EMBL/GenBank/DDBJ whole genome shotgun (WGS) entry which is preliminary data.</text>
</comment>
<dbReference type="RefSeq" id="WP_104145853.1">
    <property type="nucleotide sequence ID" value="NZ_PREU01000022.1"/>
</dbReference>
<name>A0A2S5GI94_9BURK</name>
<dbReference type="AlphaFoldDB" id="A0A2S5GI94"/>
<gene>
    <name evidence="1" type="ORF">C4E15_29320</name>
</gene>
<evidence type="ECO:0000313" key="2">
    <source>
        <dbReference type="Proteomes" id="UP000239990"/>
    </source>
</evidence>
<accession>A0A2S5GI94</accession>
<proteinExistence type="predicted"/>
<dbReference type="EMBL" id="PREU01000022">
    <property type="protein sequence ID" value="PPA72644.1"/>
    <property type="molecule type" value="Genomic_DNA"/>
</dbReference>
<dbReference type="OrthoDB" id="8641910at2"/>
<protein>
    <recommendedName>
        <fullName evidence="3">Phage protein</fullName>
    </recommendedName>
</protein>
<reference evidence="1 2" key="1">
    <citation type="submission" date="2018-02" db="EMBL/GenBank/DDBJ databases">
        <title>Draft Genome of Achromobacter spanius stain 6.</title>
        <authorList>
            <person name="Gunasekera T.S."/>
            <person name="Radwan O."/>
            <person name="Ruiz O.N."/>
        </authorList>
    </citation>
    <scope>NUCLEOTIDE SEQUENCE [LARGE SCALE GENOMIC DNA]</scope>
    <source>
        <strain evidence="1 2">6</strain>
    </source>
</reference>
<sequence length="226" mass="24961">MTQPKKALPDWERIEAGYRAGVMSLRELATLHGITEGAIRKRAKRDEWPRDLAAKVQAKADDLVRKEEVRKQVRDETIAYRESEAVAIGAKLVAEVKLSHKTSLTRMRTLCDTLMNEIEAETNNPGLFHELGEFLRGEDDAAADKRAEVYRRAISSAARLDGAKKLADMLKVLIPLEREAYGILPTPQQINLNTTPRKADDLTDEELLTLATGSGQGAADPEACAG</sequence>
<dbReference type="Proteomes" id="UP000239990">
    <property type="component" value="Unassembled WGS sequence"/>
</dbReference>
<evidence type="ECO:0008006" key="3">
    <source>
        <dbReference type="Google" id="ProtNLM"/>
    </source>
</evidence>
<evidence type="ECO:0000313" key="1">
    <source>
        <dbReference type="EMBL" id="PPA72644.1"/>
    </source>
</evidence>